<dbReference type="HOGENOM" id="CLU_1763592_0_0_1"/>
<reference evidence="1" key="1">
    <citation type="submission" date="2015-04" db="UniProtKB">
        <authorList>
            <consortium name="EnsemblPlants"/>
        </authorList>
    </citation>
    <scope>IDENTIFICATION</scope>
    <source>
        <strain evidence="1">SL10</strain>
    </source>
</reference>
<evidence type="ECO:0000313" key="1">
    <source>
        <dbReference type="EnsemblPlants" id="ONIVA02G34470.1"/>
    </source>
</evidence>
<dbReference type="AlphaFoldDB" id="A0A0E0GCQ9"/>
<name>A0A0E0GCQ9_ORYNI</name>
<protein>
    <submittedName>
        <fullName evidence="1">Uncharacterized protein</fullName>
    </submittedName>
</protein>
<dbReference type="Proteomes" id="UP000006591">
    <property type="component" value="Chromosome 2"/>
</dbReference>
<keyword evidence="2" id="KW-1185">Reference proteome</keyword>
<dbReference type="EnsemblPlants" id="ONIVA02G34470.1">
    <property type="protein sequence ID" value="ONIVA02G34470.1"/>
    <property type="gene ID" value="ONIVA02G34470"/>
</dbReference>
<reference evidence="1" key="2">
    <citation type="submission" date="2018-04" db="EMBL/GenBank/DDBJ databases">
        <title>OnivRS2 (Oryza nivara Reference Sequence Version 2).</title>
        <authorList>
            <person name="Zhang J."/>
            <person name="Kudrna D."/>
            <person name="Lee S."/>
            <person name="Talag J."/>
            <person name="Rajasekar S."/>
            <person name="Welchert J."/>
            <person name="Hsing Y.-I."/>
            <person name="Wing R.A."/>
        </authorList>
    </citation>
    <scope>NUCLEOTIDE SEQUENCE [LARGE SCALE GENOMIC DNA]</scope>
    <source>
        <strain evidence="1">SL10</strain>
    </source>
</reference>
<dbReference type="OMA" id="QRCIVYG"/>
<evidence type="ECO:0000313" key="2">
    <source>
        <dbReference type="Proteomes" id="UP000006591"/>
    </source>
</evidence>
<proteinExistence type="predicted"/>
<dbReference type="Gramene" id="ONIVA02G34470.1">
    <property type="protein sequence ID" value="ONIVA02G34470.1"/>
    <property type="gene ID" value="ONIVA02G34470"/>
</dbReference>
<sequence>MTKTFSGKQRMMASIAWQRCIVYGLRRLNDVPGNSDEMACDVAGAGDALRAPSSDAPAGILLEQPADEFEDDDISTHTRKIDFCVRVTDDSAQLPVMFAGIVVKDIVKVAMLVVAQPQSCINILMKLSINVLQSNTERPL</sequence>
<organism evidence="1">
    <name type="scientific">Oryza nivara</name>
    <name type="common">Indian wild rice</name>
    <name type="synonym">Oryza sativa f. spontanea</name>
    <dbReference type="NCBI Taxonomy" id="4536"/>
    <lineage>
        <taxon>Eukaryota</taxon>
        <taxon>Viridiplantae</taxon>
        <taxon>Streptophyta</taxon>
        <taxon>Embryophyta</taxon>
        <taxon>Tracheophyta</taxon>
        <taxon>Spermatophyta</taxon>
        <taxon>Magnoliopsida</taxon>
        <taxon>Liliopsida</taxon>
        <taxon>Poales</taxon>
        <taxon>Poaceae</taxon>
        <taxon>BOP clade</taxon>
        <taxon>Oryzoideae</taxon>
        <taxon>Oryzeae</taxon>
        <taxon>Oryzinae</taxon>
        <taxon>Oryza</taxon>
    </lineage>
</organism>
<accession>A0A0E0GCQ9</accession>